<keyword evidence="2" id="KW-1185">Reference proteome</keyword>
<proteinExistence type="predicted"/>
<dbReference type="Pfam" id="PF14552">
    <property type="entry name" value="Tautomerase_2"/>
    <property type="match status" value="1"/>
</dbReference>
<dbReference type="AlphaFoldDB" id="A0A368Y307"/>
<dbReference type="EMBL" id="QPJK01000002">
    <property type="protein sequence ID" value="RCW74653.1"/>
    <property type="molecule type" value="Genomic_DNA"/>
</dbReference>
<protein>
    <submittedName>
        <fullName evidence="1">Tautomerase-like protein</fullName>
    </submittedName>
</protein>
<reference evidence="1 2" key="1">
    <citation type="submission" date="2018-07" db="EMBL/GenBank/DDBJ databases">
        <title>Genomic Encyclopedia of Type Strains, Phase IV (KMG-IV): sequencing the most valuable type-strain genomes for metagenomic binning, comparative biology and taxonomic classification.</title>
        <authorList>
            <person name="Goeker M."/>
        </authorList>
    </citation>
    <scope>NUCLEOTIDE SEQUENCE [LARGE SCALE GENOMIC DNA]</scope>
    <source>
        <strain evidence="1 2">DSM 21634</strain>
    </source>
</reference>
<accession>A0A368Y307</accession>
<dbReference type="Gene3D" id="3.30.429.10">
    <property type="entry name" value="Macrophage Migration Inhibitory Factor"/>
    <property type="match status" value="1"/>
</dbReference>
<organism evidence="1 2">
    <name type="scientific">Pseudorhodoferax soli</name>
    <dbReference type="NCBI Taxonomy" id="545864"/>
    <lineage>
        <taxon>Bacteria</taxon>
        <taxon>Pseudomonadati</taxon>
        <taxon>Pseudomonadota</taxon>
        <taxon>Betaproteobacteria</taxon>
        <taxon>Burkholderiales</taxon>
        <taxon>Comamonadaceae</taxon>
    </lineage>
</organism>
<dbReference type="SUPFAM" id="SSF55331">
    <property type="entry name" value="Tautomerase/MIF"/>
    <property type="match status" value="1"/>
</dbReference>
<dbReference type="PANTHER" id="PTHR38460">
    <property type="entry name" value="TAUTOMERASE YOLI-RELATED"/>
    <property type="match status" value="1"/>
</dbReference>
<dbReference type="OrthoDB" id="9804765at2"/>
<comment type="caution">
    <text evidence="1">The sequence shown here is derived from an EMBL/GenBank/DDBJ whole genome shotgun (WGS) entry which is preliminary data.</text>
</comment>
<dbReference type="InterPro" id="IPR037479">
    <property type="entry name" value="Tauto_MSAD"/>
</dbReference>
<evidence type="ECO:0000313" key="1">
    <source>
        <dbReference type="EMBL" id="RCW74653.1"/>
    </source>
</evidence>
<evidence type="ECO:0000313" key="2">
    <source>
        <dbReference type="Proteomes" id="UP000252884"/>
    </source>
</evidence>
<dbReference type="InterPro" id="IPR014347">
    <property type="entry name" value="Tautomerase/MIF_sf"/>
</dbReference>
<sequence>MPFVRIDLPDTISPQDAQALGDAVHQALVASFEVPPDDRFQVLARHAPGALVCTPAYLGVAHSARVALVQITCSFGRTLAQKRALYAGIAHNAAQAGFAAADVIVHLVETARENWSFGGGVAHYAPVAS</sequence>
<gene>
    <name evidence="1" type="ORF">DES41_102976</name>
</gene>
<dbReference type="PANTHER" id="PTHR38460:SF1">
    <property type="entry name" value="TAUTOMERASE YOLI-RELATED"/>
    <property type="match status" value="1"/>
</dbReference>
<name>A0A368Y307_9BURK</name>
<dbReference type="Proteomes" id="UP000252884">
    <property type="component" value="Unassembled WGS sequence"/>
</dbReference>
<dbReference type="RefSeq" id="WP_114467731.1">
    <property type="nucleotide sequence ID" value="NZ_QPJK01000002.1"/>
</dbReference>